<evidence type="ECO:0000313" key="2">
    <source>
        <dbReference type="EMBL" id="UGS38128.1"/>
    </source>
</evidence>
<gene>
    <name evidence="2" type="primary">styA_3</name>
    <name evidence="2" type="ORF">DSM104329_04551</name>
</gene>
<sequence length="412" mass="45663">MGEGIGIVGSGIAGLHLGLFLRGHDVPVTIYTDRTADQVAGGRLPNTVGHHHHTLERERALGVHHWDANEYGYVCHHHYVGGEQPLRFRGDFAHPSSVIDYRLYLPRLMEDFESRGGEIVIEQVAAEDVDRLSQRHDLMVVASGRGSLQSMFARRPEQSPYDRPQRRLSAGIYAGVAYSEPKGVNIHFSPGHGELLELPIFSHQGFGTALLFENVPGGDLEVLADTRFEDDPAAFNRLVLEKLRAHYPMVVERLDESEFGLWGERDILQGALTPTVREDYVRLDGGGYAIAVGDVHTVVDPMMGQGANSASYSAWTLGEAIVSDHVYDERFCRRAAREREGLVLGVSDWTNLMLNPPPHVLEFIGAMSQDKALCDEFTSNFNDPEKQVDVLCTPERTRAYLARWAAGLTPAA</sequence>
<dbReference type="InterPro" id="IPR041654">
    <property type="entry name" value="StyA_sbd"/>
</dbReference>
<evidence type="ECO:0000313" key="3">
    <source>
        <dbReference type="Proteomes" id="UP001162834"/>
    </source>
</evidence>
<dbReference type="InterPro" id="IPR036188">
    <property type="entry name" value="FAD/NAD-bd_sf"/>
</dbReference>
<dbReference type="Gene3D" id="3.30.9.40">
    <property type="match status" value="1"/>
</dbReference>
<keyword evidence="3" id="KW-1185">Reference proteome</keyword>
<dbReference type="SUPFAM" id="SSF51905">
    <property type="entry name" value="FAD/NAD(P)-binding domain"/>
    <property type="match status" value="1"/>
</dbReference>
<reference evidence="2" key="1">
    <citation type="journal article" date="2022" name="Int. J. Syst. Evol. Microbiol.">
        <title>Pseudomonas aegrilactucae sp. nov. and Pseudomonas morbosilactucae sp. nov., pathogens causing bacterial rot of lettuce in Japan.</title>
        <authorList>
            <person name="Sawada H."/>
            <person name="Fujikawa T."/>
            <person name="Satou M."/>
        </authorList>
    </citation>
    <scope>NUCLEOTIDE SEQUENCE</scope>
    <source>
        <strain evidence="2">0166_1</strain>
    </source>
</reference>
<feature type="domain" description="Styrene monooxygenase StyA putative substrate binding" evidence="1">
    <location>
        <begin position="144"/>
        <end position="253"/>
    </location>
</feature>
<dbReference type="RefSeq" id="WP_259312159.1">
    <property type="nucleotide sequence ID" value="NZ_CP087164.1"/>
</dbReference>
<dbReference type="NCBIfam" id="NF045732">
    <property type="entry name" value="StyMonoxStyA"/>
    <property type="match status" value="1"/>
</dbReference>
<dbReference type="Gene3D" id="6.10.250.650">
    <property type="match status" value="1"/>
</dbReference>
<proteinExistence type="predicted"/>
<dbReference type="Gene3D" id="3.50.50.60">
    <property type="entry name" value="FAD/NAD(P)-binding domain"/>
    <property type="match status" value="2"/>
</dbReference>
<dbReference type="GO" id="GO:0004497">
    <property type="term" value="F:monooxygenase activity"/>
    <property type="evidence" value="ECO:0007669"/>
    <property type="project" value="UniProtKB-KW"/>
</dbReference>
<keyword evidence="2" id="KW-0503">Monooxygenase</keyword>
<dbReference type="KEGG" id="sbae:DSM104329_04551"/>
<protein>
    <submittedName>
        <fullName evidence="2">Styrene monooxygenase StyA</fullName>
        <ecNumber evidence="2">1.14.14.11</ecNumber>
    </submittedName>
</protein>
<dbReference type="AlphaFoldDB" id="A0A9E7C333"/>
<dbReference type="Pfam" id="PF17885">
    <property type="entry name" value="Smoa_sbd"/>
    <property type="match status" value="1"/>
</dbReference>
<evidence type="ECO:0000259" key="1">
    <source>
        <dbReference type="Pfam" id="PF17885"/>
    </source>
</evidence>
<dbReference type="EC" id="1.14.14.11" evidence="2"/>
<dbReference type="EMBL" id="CP087164">
    <property type="protein sequence ID" value="UGS38128.1"/>
    <property type="molecule type" value="Genomic_DNA"/>
</dbReference>
<name>A0A9E7C333_9ACTN</name>
<dbReference type="InterPro" id="IPR054801">
    <property type="entry name" value="StyMonoxStyA"/>
</dbReference>
<dbReference type="Proteomes" id="UP001162834">
    <property type="component" value="Chromosome"/>
</dbReference>
<dbReference type="PRINTS" id="PR00420">
    <property type="entry name" value="RNGMNOXGNASE"/>
</dbReference>
<accession>A0A9E7C333</accession>
<organism evidence="2 3">
    <name type="scientific">Capillimicrobium parvum</name>
    <dbReference type="NCBI Taxonomy" id="2884022"/>
    <lineage>
        <taxon>Bacteria</taxon>
        <taxon>Bacillati</taxon>
        <taxon>Actinomycetota</taxon>
        <taxon>Thermoleophilia</taxon>
        <taxon>Solirubrobacterales</taxon>
        <taxon>Capillimicrobiaceae</taxon>
        <taxon>Capillimicrobium</taxon>
    </lineage>
</organism>
<keyword evidence="2" id="KW-0560">Oxidoreductase</keyword>